<keyword evidence="3" id="KW-1185">Reference proteome</keyword>
<proteinExistence type="predicted"/>
<dbReference type="PANTHER" id="PTHR41775:SF1">
    <property type="entry name" value="PEPTIDASE M6-LIKE DOMAIN-CONTAINING PROTEIN"/>
    <property type="match status" value="1"/>
</dbReference>
<dbReference type="GO" id="GO:0008233">
    <property type="term" value="F:peptidase activity"/>
    <property type="evidence" value="ECO:0007669"/>
    <property type="project" value="InterPro"/>
</dbReference>
<protein>
    <recommendedName>
        <fullName evidence="1">Peptidase M6-like domain-containing protein</fullName>
    </recommendedName>
</protein>
<evidence type="ECO:0000313" key="2">
    <source>
        <dbReference type="EMBL" id="GIJ57387.1"/>
    </source>
</evidence>
<comment type="caution">
    <text evidence="2">The sequence shown here is derived from an EMBL/GenBank/DDBJ whole genome shotgun (WGS) entry which is preliminary data.</text>
</comment>
<dbReference type="AlphaFoldDB" id="A0A8J4E2V4"/>
<dbReference type="Proteomes" id="UP000612585">
    <property type="component" value="Unassembled WGS sequence"/>
</dbReference>
<dbReference type="InterPro" id="IPR008757">
    <property type="entry name" value="Peptidase_M6-like_domain"/>
</dbReference>
<dbReference type="Pfam" id="PF05547">
    <property type="entry name" value="Peptidase_M6"/>
    <property type="match status" value="1"/>
</dbReference>
<evidence type="ECO:0000313" key="3">
    <source>
        <dbReference type="Proteomes" id="UP000612585"/>
    </source>
</evidence>
<name>A0A8J4E2V4_9ACTN</name>
<dbReference type="NCBIfam" id="TIGR03296">
    <property type="entry name" value="M6dom_TIGR03296"/>
    <property type="match status" value="1"/>
</dbReference>
<accession>A0A8J4E2V4</accession>
<reference evidence="2" key="1">
    <citation type="submission" date="2021-01" db="EMBL/GenBank/DDBJ databases">
        <title>Whole genome shotgun sequence of Virgisporangium aurantiacum NBRC 16421.</title>
        <authorList>
            <person name="Komaki H."/>
            <person name="Tamura T."/>
        </authorList>
    </citation>
    <scope>NUCLEOTIDE SEQUENCE</scope>
    <source>
        <strain evidence="2">NBRC 16421</strain>
    </source>
</reference>
<dbReference type="GO" id="GO:0006508">
    <property type="term" value="P:proteolysis"/>
    <property type="evidence" value="ECO:0007669"/>
    <property type="project" value="InterPro"/>
</dbReference>
<organism evidence="2 3">
    <name type="scientific">Virgisporangium aurantiacum</name>
    <dbReference type="NCBI Taxonomy" id="175570"/>
    <lineage>
        <taxon>Bacteria</taxon>
        <taxon>Bacillati</taxon>
        <taxon>Actinomycetota</taxon>
        <taxon>Actinomycetes</taxon>
        <taxon>Micromonosporales</taxon>
        <taxon>Micromonosporaceae</taxon>
        <taxon>Virgisporangium</taxon>
    </lineage>
</organism>
<gene>
    <name evidence="2" type="ORF">Vau01_049030</name>
</gene>
<sequence length="474" mass="51642">MSTMRTHGNHRCLVPPSPQALAQLYSRYLELVKSRRLPPDMTFEQYFWVWRSGRRGENVVGLDDGAVTEGPSAGAQLIDRPPAKLRGEVKTMVLLVDFPDLPHARDHGTGYYESMLFSNGEFPTGSMRDYYRLVSGFDAGSDSGIDVTGEVHGWFRMPQPASYYVNGESGMSTQFPRNAQGLARDAVSAAVAEGVRFDGFDALGEKLVTALFVVHAGRGAEETMSRDDLWSLKWNIPQGGVDVGDDLRVRTFLTVPEDCQVGVCAHEWGHLAARWADFYDTGDVAAKKSNGLGDYCLMASGSWGNGGLTPVYPNGMLRMFHGWAEPQVITATTQGIKLGPAAEGGGMLLVQNPDTMTDTQYLIVEYRRRRGQDAYLPDEGVAVYVVDESIADVDDERRLAIQLLQADGRNDLAKVFRQGNRGDANDLYPSLGNNRIGRSTTPALDLPGGGWSGVTIGVSGQPGDEVMTVDVTFG</sequence>
<dbReference type="PANTHER" id="PTHR41775">
    <property type="entry name" value="SECRETED PROTEIN-RELATED"/>
    <property type="match status" value="1"/>
</dbReference>
<feature type="domain" description="Peptidase M6-like" evidence="1">
    <location>
        <begin position="90"/>
        <end position="304"/>
    </location>
</feature>
<dbReference type="EMBL" id="BOPG01000031">
    <property type="protein sequence ID" value="GIJ57387.1"/>
    <property type="molecule type" value="Genomic_DNA"/>
</dbReference>
<evidence type="ECO:0000259" key="1">
    <source>
        <dbReference type="Pfam" id="PF05547"/>
    </source>
</evidence>